<evidence type="ECO:0000313" key="3">
    <source>
        <dbReference type="EnsemblMetazoa" id="CapteP185478"/>
    </source>
</evidence>
<accession>R7VJH3</accession>
<proteinExistence type="predicted"/>
<evidence type="ECO:0000313" key="2">
    <source>
        <dbReference type="EMBL" id="ELU16516.1"/>
    </source>
</evidence>
<evidence type="ECO:0000313" key="4">
    <source>
        <dbReference type="Proteomes" id="UP000014760"/>
    </source>
</evidence>
<dbReference type="EMBL" id="AMQN01004294">
    <property type="status" value="NOT_ANNOTATED_CDS"/>
    <property type="molecule type" value="Genomic_DNA"/>
</dbReference>
<reference evidence="4" key="1">
    <citation type="submission" date="2012-12" db="EMBL/GenBank/DDBJ databases">
        <authorList>
            <person name="Hellsten U."/>
            <person name="Grimwood J."/>
            <person name="Chapman J.A."/>
            <person name="Shapiro H."/>
            <person name="Aerts A."/>
            <person name="Otillar R.P."/>
            <person name="Terry A.Y."/>
            <person name="Boore J.L."/>
            <person name="Simakov O."/>
            <person name="Marletaz F."/>
            <person name="Cho S.-J."/>
            <person name="Edsinger-Gonzales E."/>
            <person name="Havlak P."/>
            <person name="Kuo D.-H."/>
            <person name="Larsson T."/>
            <person name="Lv J."/>
            <person name="Arendt D."/>
            <person name="Savage R."/>
            <person name="Osoegawa K."/>
            <person name="de Jong P."/>
            <person name="Lindberg D.R."/>
            <person name="Seaver E.C."/>
            <person name="Weisblat D.A."/>
            <person name="Putnam N.H."/>
            <person name="Grigoriev I.V."/>
            <person name="Rokhsar D.S."/>
        </authorList>
    </citation>
    <scope>NUCLEOTIDE SEQUENCE</scope>
    <source>
        <strain evidence="4">I ESC-2004</strain>
    </source>
</reference>
<reference evidence="3" key="3">
    <citation type="submission" date="2015-06" db="UniProtKB">
        <authorList>
            <consortium name="EnsemblMetazoa"/>
        </authorList>
    </citation>
    <scope>IDENTIFICATION</scope>
</reference>
<name>R7VJH3_CAPTE</name>
<dbReference type="EMBL" id="KB293112">
    <property type="protein sequence ID" value="ELU16516.1"/>
    <property type="molecule type" value="Genomic_DNA"/>
</dbReference>
<dbReference type="HOGENOM" id="CLU_853213_0_0_1"/>
<keyword evidence="4" id="KW-1185">Reference proteome</keyword>
<gene>
    <name evidence="2" type="ORF">CAPTEDRAFT_185478</name>
</gene>
<organism evidence="2">
    <name type="scientific">Capitella teleta</name>
    <name type="common">Polychaete worm</name>
    <dbReference type="NCBI Taxonomy" id="283909"/>
    <lineage>
        <taxon>Eukaryota</taxon>
        <taxon>Metazoa</taxon>
        <taxon>Spiralia</taxon>
        <taxon>Lophotrochozoa</taxon>
        <taxon>Annelida</taxon>
        <taxon>Polychaeta</taxon>
        <taxon>Sedentaria</taxon>
        <taxon>Scolecida</taxon>
        <taxon>Capitellidae</taxon>
        <taxon>Capitella</taxon>
    </lineage>
</organism>
<evidence type="ECO:0000256" key="1">
    <source>
        <dbReference type="SAM" id="MobiDB-lite"/>
    </source>
</evidence>
<sequence length="326" mass="37254">MSNGVSCDGELLLFTAQSIWRPKKWSTGSTRCRISLVYKQNRYHLEASETSSQDPENPGMFFPLDQVKEYAILEASRHQVLLQDGRHFTLLLDVSEDTEVFKNEIRKALKVSGKSRQSMLLEAEPNVLMGPPIGDGELRREAFRRSRSKEATLDYTDGCIDMRHRPLPPIPRIKDEDDEEGEIYEDIDDIIADDNRHDEETLLQDAIMLGDIEGAAKLAMSLARKRRVLFISTGVDLDDIVKYLPREKTREDIAPMPSIPGYLTMIQVKELTKDTLAPPVPPRRRSRSPSPSPRKKIKTPDANRHLSNVPPLRVDRNHNAFKEIWM</sequence>
<reference evidence="2 4" key="2">
    <citation type="journal article" date="2013" name="Nature">
        <title>Insights into bilaterian evolution from three spiralian genomes.</title>
        <authorList>
            <person name="Simakov O."/>
            <person name="Marletaz F."/>
            <person name="Cho S.J."/>
            <person name="Edsinger-Gonzales E."/>
            <person name="Havlak P."/>
            <person name="Hellsten U."/>
            <person name="Kuo D.H."/>
            <person name="Larsson T."/>
            <person name="Lv J."/>
            <person name="Arendt D."/>
            <person name="Savage R."/>
            <person name="Osoegawa K."/>
            <person name="de Jong P."/>
            <person name="Grimwood J."/>
            <person name="Chapman J.A."/>
            <person name="Shapiro H."/>
            <person name="Aerts A."/>
            <person name="Otillar R.P."/>
            <person name="Terry A.Y."/>
            <person name="Boore J.L."/>
            <person name="Grigoriev I.V."/>
            <person name="Lindberg D.R."/>
            <person name="Seaver E.C."/>
            <person name="Weisblat D.A."/>
            <person name="Putnam N.H."/>
            <person name="Rokhsar D.S."/>
        </authorList>
    </citation>
    <scope>NUCLEOTIDE SEQUENCE</scope>
    <source>
        <strain evidence="2 4">I ESC-2004</strain>
    </source>
</reference>
<feature type="compositionally biased region" description="Basic residues" evidence="1">
    <location>
        <begin position="282"/>
        <end position="297"/>
    </location>
</feature>
<dbReference type="AlphaFoldDB" id="R7VJH3"/>
<dbReference type="EnsemblMetazoa" id="CapteT185478">
    <property type="protein sequence ID" value="CapteP185478"/>
    <property type="gene ID" value="CapteG185478"/>
</dbReference>
<feature type="region of interest" description="Disordered" evidence="1">
    <location>
        <begin position="273"/>
        <end position="312"/>
    </location>
</feature>
<protein>
    <submittedName>
        <fullName evidence="2 3">Uncharacterized protein</fullName>
    </submittedName>
</protein>
<dbReference type="Proteomes" id="UP000014760">
    <property type="component" value="Unassembled WGS sequence"/>
</dbReference>